<reference evidence="3" key="1">
    <citation type="journal article" date="2021" name="Nat. Commun.">
        <title>Genetic determinants of endophytism in the Arabidopsis root mycobiome.</title>
        <authorList>
            <person name="Mesny F."/>
            <person name="Miyauchi S."/>
            <person name="Thiergart T."/>
            <person name="Pickel B."/>
            <person name="Atanasova L."/>
            <person name="Karlsson M."/>
            <person name="Huettel B."/>
            <person name="Barry K.W."/>
            <person name="Haridas S."/>
            <person name="Chen C."/>
            <person name="Bauer D."/>
            <person name="Andreopoulos W."/>
            <person name="Pangilinan J."/>
            <person name="LaButti K."/>
            <person name="Riley R."/>
            <person name="Lipzen A."/>
            <person name="Clum A."/>
            <person name="Drula E."/>
            <person name="Henrissat B."/>
            <person name="Kohler A."/>
            <person name="Grigoriev I.V."/>
            <person name="Martin F.M."/>
            <person name="Hacquard S."/>
        </authorList>
    </citation>
    <scope>NUCLEOTIDE SEQUENCE</scope>
    <source>
        <strain evidence="3">MPI-SDFR-AT-0068</strain>
    </source>
</reference>
<comment type="caution">
    <text evidence="3">The sequence shown here is derived from an EMBL/GenBank/DDBJ whole genome shotgun (WGS) entry which is preliminary data.</text>
</comment>
<evidence type="ECO:0000313" key="4">
    <source>
        <dbReference type="Proteomes" id="UP000813427"/>
    </source>
</evidence>
<keyword evidence="4" id="KW-1185">Reference proteome</keyword>
<protein>
    <submittedName>
        <fullName evidence="3">Uncharacterized protein</fullName>
    </submittedName>
</protein>
<feature type="region of interest" description="Disordered" evidence="1">
    <location>
        <begin position="92"/>
        <end position="157"/>
    </location>
</feature>
<sequence>MYLGSDTGALPSGAQKWDLTRVLPREAKETCHNDLQSNTCEKPGLTTGETLIVLCIASLVVALGIVGLLCFFHRRKQRLDKLEDLKDVQELDDYGLAPTKPKPVQMPQSPPPTYERSQDRKADGNWGKSNRDSTDSLTPSLRQAMGVTPRDALANSG</sequence>
<dbReference type="EMBL" id="JAGPXF010000006">
    <property type="protein sequence ID" value="KAH7238120.1"/>
    <property type="molecule type" value="Genomic_DNA"/>
</dbReference>
<keyword evidence="2" id="KW-0812">Transmembrane</keyword>
<dbReference type="AlphaFoldDB" id="A0A8K0RNW8"/>
<feature type="compositionally biased region" description="Basic and acidic residues" evidence="1">
    <location>
        <begin position="116"/>
        <end position="134"/>
    </location>
</feature>
<evidence type="ECO:0000313" key="3">
    <source>
        <dbReference type="EMBL" id="KAH7238120.1"/>
    </source>
</evidence>
<evidence type="ECO:0000256" key="1">
    <source>
        <dbReference type="SAM" id="MobiDB-lite"/>
    </source>
</evidence>
<dbReference type="Proteomes" id="UP000813427">
    <property type="component" value="Unassembled WGS sequence"/>
</dbReference>
<gene>
    <name evidence="3" type="ORF">BKA59DRAFT_557656</name>
</gene>
<evidence type="ECO:0000256" key="2">
    <source>
        <dbReference type="SAM" id="Phobius"/>
    </source>
</evidence>
<organism evidence="3 4">
    <name type="scientific">Fusarium tricinctum</name>
    <dbReference type="NCBI Taxonomy" id="61284"/>
    <lineage>
        <taxon>Eukaryota</taxon>
        <taxon>Fungi</taxon>
        <taxon>Dikarya</taxon>
        <taxon>Ascomycota</taxon>
        <taxon>Pezizomycotina</taxon>
        <taxon>Sordariomycetes</taxon>
        <taxon>Hypocreomycetidae</taxon>
        <taxon>Hypocreales</taxon>
        <taxon>Nectriaceae</taxon>
        <taxon>Fusarium</taxon>
        <taxon>Fusarium tricinctum species complex</taxon>
    </lineage>
</organism>
<proteinExistence type="predicted"/>
<feature type="transmembrane region" description="Helical" evidence="2">
    <location>
        <begin position="51"/>
        <end position="72"/>
    </location>
</feature>
<dbReference type="OrthoDB" id="5125452at2759"/>
<keyword evidence="2" id="KW-0472">Membrane</keyword>
<accession>A0A8K0RNW8</accession>
<keyword evidence="2" id="KW-1133">Transmembrane helix</keyword>
<name>A0A8K0RNW8_9HYPO</name>